<dbReference type="Proteomes" id="UP001500253">
    <property type="component" value="Unassembled WGS sequence"/>
</dbReference>
<gene>
    <name evidence="2" type="ORF">GCM10010246_13460</name>
</gene>
<organism evidence="2 3">
    <name type="scientific">Streptomyces cuspidosporus</name>
    <dbReference type="NCBI Taxonomy" id="66882"/>
    <lineage>
        <taxon>Bacteria</taxon>
        <taxon>Bacillati</taxon>
        <taxon>Actinomycetota</taxon>
        <taxon>Actinomycetes</taxon>
        <taxon>Kitasatosporales</taxon>
        <taxon>Streptomycetaceae</taxon>
        <taxon>Streptomyces</taxon>
    </lineage>
</organism>
<reference evidence="3" key="1">
    <citation type="journal article" date="2019" name="Int. J. Syst. Evol. Microbiol.">
        <title>The Global Catalogue of Microorganisms (GCM) 10K type strain sequencing project: providing services to taxonomists for standard genome sequencing and annotation.</title>
        <authorList>
            <consortium name="The Broad Institute Genomics Platform"/>
            <consortium name="The Broad Institute Genome Sequencing Center for Infectious Disease"/>
            <person name="Wu L."/>
            <person name="Ma J."/>
        </authorList>
    </citation>
    <scope>NUCLEOTIDE SEQUENCE [LARGE SCALE GENOMIC DNA]</scope>
    <source>
        <strain evidence="3">JCM 4316</strain>
    </source>
</reference>
<evidence type="ECO:0000313" key="2">
    <source>
        <dbReference type="EMBL" id="GAA2331559.1"/>
    </source>
</evidence>
<sequence>MIARFAGGPLAGREPETTDAPWAGGWLTAGDADWGLYVPVHRDPVTGVVLAEIRVTTPRRP</sequence>
<name>A0ABP5SHX6_9ACTN</name>
<keyword evidence="3" id="KW-1185">Reference proteome</keyword>
<evidence type="ECO:0000313" key="3">
    <source>
        <dbReference type="Proteomes" id="UP001500253"/>
    </source>
</evidence>
<feature type="region of interest" description="Disordered" evidence="1">
    <location>
        <begin position="1"/>
        <end position="24"/>
    </location>
</feature>
<proteinExistence type="predicted"/>
<comment type="caution">
    <text evidence="2">The sequence shown here is derived from an EMBL/GenBank/DDBJ whole genome shotgun (WGS) entry which is preliminary data.</text>
</comment>
<accession>A0ABP5SHX6</accession>
<dbReference type="RefSeq" id="WP_346173534.1">
    <property type="nucleotide sequence ID" value="NZ_BAAASD010000004.1"/>
</dbReference>
<evidence type="ECO:0000256" key="1">
    <source>
        <dbReference type="SAM" id="MobiDB-lite"/>
    </source>
</evidence>
<dbReference type="EMBL" id="BAAASD010000004">
    <property type="protein sequence ID" value="GAA2331559.1"/>
    <property type="molecule type" value="Genomic_DNA"/>
</dbReference>
<protein>
    <submittedName>
        <fullName evidence="2">Uncharacterized protein</fullName>
    </submittedName>
</protein>